<dbReference type="NCBIfam" id="NF047646">
    <property type="entry name" value="REP_Tyr_transpos"/>
    <property type="match status" value="1"/>
</dbReference>
<dbReference type="InterPro" id="IPR002686">
    <property type="entry name" value="Transposase_17"/>
</dbReference>
<dbReference type="Gene3D" id="3.30.70.1290">
    <property type="entry name" value="Transposase IS200-like"/>
    <property type="match status" value="1"/>
</dbReference>
<feature type="domain" description="Transposase IS200-like" evidence="1">
    <location>
        <begin position="9"/>
        <end position="137"/>
    </location>
</feature>
<comment type="caution">
    <text evidence="2">The sequence shown here is derived from an EMBL/GenBank/DDBJ whole genome shotgun (WGS) entry which is preliminary data.</text>
</comment>
<dbReference type="InterPro" id="IPR036515">
    <property type="entry name" value="Transposase_17_sf"/>
</dbReference>
<dbReference type="SMART" id="SM01321">
    <property type="entry name" value="Y1_Tnp"/>
    <property type="match status" value="1"/>
</dbReference>
<accession>A0ABR8BJF1</accession>
<dbReference type="PANTHER" id="PTHR36966">
    <property type="entry name" value="REP-ASSOCIATED TYROSINE TRANSPOSASE"/>
    <property type="match status" value="1"/>
</dbReference>
<evidence type="ECO:0000313" key="2">
    <source>
        <dbReference type="EMBL" id="MBD2254046.1"/>
    </source>
</evidence>
<dbReference type="EMBL" id="JACJQL010000043">
    <property type="protein sequence ID" value="MBD2254046.1"/>
    <property type="molecule type" value="Genomic_DNA"/>
</dbReference>
<evidence type="ECO:0000259" key="1">
    <source>
        <dbReference type="SMART" id="SM01321"/>
    </source>
</evidence>
<evidence type="ECO:0000313" key="3">
    <source>
        <dbReference type="Proteomes" id="UP000621307"/>
    </source>
</evidence>
<organism evidence="2 3">
    <name type="scientific">Nostoc parmelioides FACHB-3921</name>
    <dbReference type="NCBI Taxonomy" id="2692909"/>
    <lineage>
        <taxon>Bacteria</taxon>
        <taxon>Bacillati</taxon>
        <taxon>Cyanobacteriota</taxon>
        <taxon>Cyanophyceae</taxon>
        <taxon>Nostocales</taxon>
        <taxon>Nostocaceae</taxon>
        <taxon>Nostoc</taxon>
    </lineage>
</organism>
<proteinExistence type="predicted"/>
<name>A0ABR8BJF1_9NOSO</name>
<gene>
    <name evidence="2" type="ORF">H6G14_22490</name>
</gene>
<dbReference type="Pfam" id="PF01797">
    <property type="entry name" value="Y1_Tnp"/>
    <property type="match status" value="1"/>
</dbReference>
<dbReference type="SUPFAM" id="SSF143422">
    <property type="entry name" value="Transposase IS200-like"/>
    <property type="match status" value="1"/>
</dbReference>
<dbReference type="Proteomes" id="UP000621307">
    <property type="component" value="Unassembled WGS sequence"/>
</dbReference>
<dbReference type="PANTHER" id="PTHR36966:SF1">
    <property type="entry name" value="REP-ASSOCIATED TYROSINE TRANSPOSASE"/>
    <property type="match status" value="1"/>
</dbReference>
<reference evidence="2 3" key="1">
    <citation type="journal article" date="2020" name="ISME J.">
        <title>Comparative genomics reveals insights into cyanobacterial evolution and habitat adaptation.</title>
        <authorList>
            <person name="Chen M.Y."/>
            <person name="Teng W.K."/>
            <person name="Zhao L."/>
            <person name="Hu C.X."/>
            <person name="Zhou Y.K."/>
            <person name="Han B.P."/>
            <person name="Song L.R."/>
            <person name="Shu W.S."/>
        </authorList>
    </citation>
    <scope>NUCLEOTIDE SEQUENCE [LARGE SCALE GENOMIC DNA]</scope>
    <source>
        <strain evidence="2 3">FACHB-3921</strain>
    </source>
</reference>
<keyword evidence="3" id="KW-1185">Reference proteome</keyword>
<dbReference type="InterPro" id="IPR052715">
    <property type="entry name" value="RAYT_transposase"/>
</dbReference>
<protein>
    <submittedName>
        <fullName evidence="2">Transposase</fullName>
    </submittedName>
</protein>
<dbReference type="RefSeq" id="WP_190569855.1">
    <property type="nucleotide sequence ID" value="NZ_JACJQL010000043.1"/>
</dbReference>
<sequence>MSNYRRVIASGGTFFFTQVTYQRIPWLCSDIGRENLRNAIRRVQQLYPFSLDAIALLPEHIHCIWTLPENHSNYAIRWRLIKSFVTQTCAEQLNITAEISESRQKRQESNLWQRRYWEHLIRDEKDFANHCDYIHYNPVKHGLCQSPKEWQYSSFHRFVKQGIYPEDWGTVQTPNIPGNIGRE</sequence>